<feature type="compositionally biased region" description="Low complexity" evidence="1">
    <location>
        <begin position="421"/>
        <end position="434"/>
    </location>
</feature>
<dbReference type="RefSeq" id="XP_069199490.1">
    <property type="nucleotide sequence ID" value="XM_069346621.1"/>
</dbReference>
<proteinExistence type="predicted"/>
<reference evidence="2 3" key="1">
    <citation type="submission" date="2024-07" db="EMBL/GenBank/DDBJ databases">
        <title>Draft sequence of the Neodothiora populina.</title>
        <authorList>
            <person name="Drown D.D."/>
            <person name="Schuette U.S."/>
            <person name="Buechlein A.B."/>
            <person name="Rusch D.R."/>
            <person name="Winton L.W."/>
            <person name="Adams G.A."/>
        </authorList>
    </citation>
    <scope>NUCLEOTIDE SEQUENCE [LARGE SCALE GENOMIC DNA]</scope>
    <source>
        <strain evidence="2 3">CPC 39397</strain>
    </source>
</reference>
<feature type="region of interest" description="Disordered" evidence="1">
    <location>
        <begin position="606"/>
        <end position="670"/>
    </location>
</feature>
<keyword evidence="3" id="KW-1185">Reference proteome</keyword>
<feature type="compositionally biased region" description="Acidic residues" evidence="1">
    <location>
        <begin position="649"/>
        <end position="665"/>
    </location>
</feature>
<name>A0ABR3PAW3_9PEZI</name>
<feature type="compositionally biased region" description="Basic and acidic residues" evidence="1">
    <location>
        <begin position="606"/>
        <end position="620"/>
    </location>
</feature>
<gene>
    <name evidence="2" type="ORF">AAFC00_006633</name>
</gene>
<feature type="region of interest" description="Disordered" evidence="1">
    <location>
        <begin position="415"/>
        <end position="453"/>
    </location>
</feature>
<feature type="compositionally biased region" description="Acidic residues" evidence="1">
    <location>
        <begin position="501"/>
        <end position="513"/>
    </location>
</feature>
<feature type="compositionally biased region" description="Basic and acidic residues" evidence="1">
    <location>
        <begin position="535"/>
        <end position="552"/>
    </location>
</feature>
<organism evidence="2 3">
    <name type="scientific">Neodothiora populina</name>
    <dbReference type="NCBI Taxonomy" id="2781224"/>
    <lineage>
        <taxon>Eukaryota</taxon>
        <taxon>Fungi</taxon>
        <taxon>Dikarya</taxon>
        <taxon>Ascomycota</taxon>
        <taxon>Pezizomycotina</taxon>
        <taxon>Dothideomycetes</taxon>
        <taxon>Dothideomycetidae</taxon>
        <taxon>Dothideales</taxon>
        <taxon>Dothioraceae</taxon>
        <taxon>Neodothiora</taxon>
    </lineage>
</organism>
<dbReference type="PANTHER" id="PTHR13060">
    <property type="entry name" value="SGT1 PROTEIN HSGT1 SUPPRESSOR OF GCR2"/>
    <property type="match status" value="1"/>
</dbReference>
<evidence type="ECO:0000313" key="2">
    <source>
        <dbReference type="EMBL" id="KAL1303215.1"/>
    </source>
</evidence>
<feature type="compositionally biased region" description="Basic and acidic residues" evidence="1">
    <location>
        <begin position="514"/>
        <end position="528"/>
    </location>
</feature>
<feature type="compositionally biased region" description="Basic residues" evidence="1">
    <location>
        <begin position="621"/>
        <end position="630"/>
    </location>
</feature>
<feature type="region of interest" description="Disordered" evidence="1">
    <location>
        <begin position="470"/>
        <end position="565"/>
    </location>
</feature>
<dbReference type="EMBL" id="JBFMKM010000010">
    <property type="protein sequence ID" value="KAL1303215.1"/>
    <property type="molecule type" value="Genomic_DNA"/>
</dbReference>
<sequence>MNLPKAEDDFKWVDEEGFQGFPKRVPEDCVEYSVFVIDQKFKAHESLLRDRLREIQAAANDLVKKLLKDYIWQRAAFTLELVHPHKLSASSDNAAAGAKKTDEKGQSPHTHHLRGQTNFGDSIADEWLIVFLLRELSKRFPDAWIRVHDTDGEFLLIEAANTLPKWLEPDVAPYRIWINRGQLQIVPLAQDAKGGAAGPKTPGLPAEISLKDAIKFIETTPKSLIHSPFIEEEAFHRLYDYPVAISSSHHHALLSIPRKLAYLLHANPAYISPAVEAFYLRDPIAVKPLATKDTANLIFSPEDFVDVSVKFNKVGYAQLHSQDFPPPPSWTSVIPRIKEPRVAMGMKLTCGFEMLVQDPQNQNKRAVREIRLLIEDLEEGEDELPSDKDLGSWSRVVDDEKWLDINFEDFERELDGKNKGNTATTANAASSSSTDPRQADLPSKGGKDGFGDVKTQENLRNIVNNFEKFLNDDKAGPDGAAFSDDDDDDDDDLSSYHSSDPDSDSDIDEEGEDKEASFTDAEFEKAMREMMGMPDSEKETSGLTEEARKLALEMEDEEEGERDKEADVQEIMRLMEEELKGHGALDLDGGKGKAKADKAEREKIREAIAKDHISGTEGPKKNKSKTKKAKSVGFAPGLSGKGKNRVVEVESEDEDDDYSSGDEDPLGGMDADMLKNLLEAFKGQTGTSGPAGNLMSMLGVKMPRDEGEQDD</sequence>
<evidence type="ECO:0000256" key="1">
    <source>
        <dbReference type="SAM" id="MobiDB-lite"/>
    </source>
</evidence>
<dbReference type="Pfam" id="PF07093">
    <property type="entry name" value="SGT1"/>
    <property type="match status" value="1"/>
</dbReference>
<feature type="compositionally biased region" description="Acidic residues" evidence="1">
    <location>
        <begin position="483"/>
        <end position="493"/>
    </location>
</feature>
<evidence type="ECO:0000313" key="3">
    <source>
        <dbReference type="Proteomes" id="UP001562354"/>
    </source>
</evidence>
<feature type="compositionally biased region" description="Basic and acidic residues" evidence="1">
    <location>
        <begin position="702"/>
        <end position="711"/>
    </location>
</feature>
<evidence type="ECO:0008006" key="4">
    <source>
        <dbReference type="Google" id="ProtNLM"/>
    </source>
</evidence>
<protein>
    <recommendedName>
        <fullName evidence="4">SGT1-domain-containing protein</fullName>
    </recommendedName>
</protein>
<feature type="region of interest" description="Disordered" evidence="1">
    <location>
        <begin position="683"/>
        <end position="711"/>
    </location>
</feature>
<dbReference type="Proteomes" id="UP001562354">
    <property type="component" value="Unassembled WGS sequence"/>
</dbReference>
<dbReference type="GeneID" id="95980332"/>
<comment type="caution">
    <text evidence="2">The sequence shown here is derived from an EMBL/GenBank/DDBJ whole genome shotgun (WGS) entry which is preliminary data.</text>
</comment>
<accession>A0ABR3PAW3</accession>
<dbReference type="InterPro" id="IPR010770">
    <property type="entry name" value="Ecd"/>
</dbReference>
<dbReference type="PANTHER" id="PTHR13060:SF0">
    <property type="entry name" value="PROTEIN ECDYSONELESS HOMOLOG"/>
    <property type="match status" value="1"/>
</dbReference>
<feature type="region of interest" description="Disordered" evidence="1">
    <location>
        <begin position="92"/>
        <end position="117"/>
    </location>
</feature>